<feature type="domain" description="Glycine transporter" evidence="8">
    <location>
        <begin position="7"/>
        <end position="80"/>
    </location>
</feature>
<dbReference type="EMBL" id="JAENIO010000041">
    <property type="protein sequence ID" value="MBK1835102.1"/>
    <property type="molecule type" value="Genomic_DNA"/>
</dbReference>
<dbReference type="AlphaFoldDB" id="A0A934RNL7"/>
<evidence type="ECO:0000313" key="10">
    <source>
        <dbReference type="Proteomes" id="UP000604083"/>
    </source>
</evidence>
<dbReference type="InterPro" id="IPR005115">
    <property type="entry name" value="Gly_transporter"/>
</dbReference>
<dbReference type="Proteomes" id="UP000604083">
    <property type="component" value="Unassembled WGS sequence"/>
</dbReference>
<protein>
    <submittedName>
        <fullName evidence="9">TRIC cation channel family protein</fullName>
    </submittedName>
</protein>
<evidence type="ECO:0000256" key="4">
    <source>
        <dbReference type="ARBA" id="ARBA00022692"/>
    </source>
</evidence>
<dbReference type="Pfam" id="PF03458">
    <property type="entry name" value="Gly_transporter"/>
    <property type="match status" value="2"/>
</dbReference>
<evidence type="ECO:0000256" key="6">
    <source>
        <dbReference type="ARBA" id="ARBA00023136"/>
    </source>
</evidence>
<sequence length="218" mass="23737">MMQPIDFIELLAVVSSACFGILLAARSGMDLTGIFAVAFAAAFGGGTLRDLFLARQPLFWMESPHYPVIVFFLCLLSVILPRVVIRLEPHLVVPDSIGAGSFTMAGAAIAIDSGTTLFLSALFGVMTGTFGAVIAEIICNRLPATFRPGSPLNITCCFVGAWIFLLAYQWGMPRPGAMVVGFLVVTVFRFLAVRNYWTLGPLNRFSQEFIIESNDEDR</sequence>
<evidence type="ECO:0000256" key="7">
    <source>
        <dbReference type="SAM" id="Phobius"/>
    </source>
</evidence>
<feature type="transmembrane region" description="Helical" evidence="7">
    <location>
        <begin position="64"/>
        <end position="85"/>
    </location>
</feature>
<feature type="transmembrane region" description="Helical" evidence="7">
    <location>
        <begin position="117"/>
        <end position="139"/>
    </location>
</feature>
<proteinExistence type="inferred from homology"/>
<organism evidence="9 10">
    <name type="scientific">Roseibacillus ishigakijimensis</name>
    <dbReference type="NCBI Taxonomy" id="454146"/>
    <lineage>
        <taxon>Bacteria</taxon>
        <taxon>Pseudomonadati</taxon>
        <taxon>Verrucomicrobiota</taxon>
        <taxon>Verrucomicrobiia</taxon>
        <taxon>Verrucomicrobiales</taxon>
        <taxon>Verrucomicrobiaceae</taxon>
        <taxon>Roseibacillus</taxon>
    </lineage>
</organism>
<evidence type="ECO:0000256" key="3">
    <source>
        <dbReference type="ARBA" id="ARBA00022475"/>
    </source>
</evidence>
<comment type="similarity">
    <text evidence="2">Belongs to the UPF0126 family.</text>
</comment>
<feature type="domain" description="Glycine transporter" evidence="8">
    <location>
        <begin position="94"/>
        <end position="168"/>
    </location>
</feature>
<feature type="transmembrane region" description="Helical" evidence="7">
    <location>
        <begin position="176"/>
        <end position="197"/>
    </location>
</feature>
<name>A0A934RNL7_9BACT</name>
<keyword evidence="6 7" id="KW-0472">Membrane</keyword>
<keyword evidence="4 7" id="KW-0812">Transmembrane</keyword>
<keyword evidence="3" id="KW-1003">Cell membrane</keyword>
<dbReference type="PANTHER" id="PTHR30506">
    <property type="entry name" value="INNER MEMBRANE PROTEIN"/>
    <property type="match status" value="1"/>
</dbReference>
<evidence type="ECO:0000313" key="9">
    <source>
        <dbReference type="EMBL" id="MBK1835102.1"/>
    </source>
</evidence>
<feature type="transmembrane region" description="Helical" evidence="7">
    <location>
        <begin position="151"/>
        <end position="170"/>
    </location>
</feature>
<accession>A0A934RNL7</accession>
<gene>
    <name evidence="9" type="ORF">JIN78_13610</name>
</gene>
<dbReference type="GO" id="GO:0005886">
    <property type="term" value="C:plasma membrane"/>
    <property type="evidence" value="ECO:0007669"/>
    <property type="project" value="UniProtKB-SubCell"/>
</dbReference>
<evidence type="ECO:0000259" key="8">
    <source>
        <dbReference type="Pfam" id="PF03458"/>
    </source>
</evidence>
<comment type="subcellular location">
    <subcellularLocation>
        <location evidence="1">Cell membrane</location>
        <topology evidence="1">Multi-pass membrane protein</topology>
    </subcellularLocation>
</comment>
<feature type="transmembrane region" description="Helical" evidence="7">
    <location>
        <begin position="92"/>
        <end position="111"/>
    </location>
</feature>
<keyword evidence="5 7" id="KW-1133">Transmembrane helix</keyword>
<comment type="caution">
    <text evidence="9">The sequence shown here is derived from an EMBL/GenBank/DDBJ whole genome shotgun (WGS) entry which is preliminary data.</text>
</comment>
<dbReference type="PANTHER" id="PTHR30506:SF3">
    <property type="entry name" value="UPF0126 INNER MEMBRANE PROTEIN YADS-RELATED"/>
    <property type="match status" value="1"/>
</dbReference>
<reference evidence="9" key="1">
    <citation type="submission" date="2021-01" db="EMBL/GenBank/DDBJ databases">
        <title>Modified the classification status of verrucomicrobia.</title>
        <authorList>
            <person name="Feng X."/>
        </authorList>
    </citation>
    <scope>NUCLEOTIDE SEQUENCE</scope>
    <source>
        <strain evidence="9">KCTC 12986</strain>
    </source>
</reference>
<evidence type="ECO:0000256" key="2">
    <source>
        <dbReference type="ARBA" id="ARBA00008193"/>
    </source>
</evidence>
<evidence type="ECO:0000256" key="5">
    <source>
        <dbReference type="ARBA" id="ARBA00022989"/>
    </source>
</evidence>
<keyword evidence="10" id="KW-1185">Reference proteome</keyword>
<evidence type="ECO:0000256" key="1">
    <source>
        <dbReference type="ARBA" id="ARBA00004651"/>
    </source>
</evidence>